<evidence type="ECO:0000313" key="9">
    <source>
        <dbReference type="EMBL" id="ORE21906.1"/>
    </source>
</evidence>
<keyword evidence="5" id="KW-0653">Protein transport</keyword>
<dbReference type="EMBL" id="KV921272">
    <property type="protein sequence ID" value="ORE21906.1"/>
    <property type="molecule type" value="Genomic_DNA"/>
</dbReference>
<dbReference type="GO" id="GO:0006886">
    <property type="term" value="P:intracellular protein transport"/>
    <property type="evidence" value="ECO:0007669"/>
    <property type="project" value="InterPro"/>
</dbReference>
<dbReference type="GO" id="GO:0019905">
    <property type="term" value="F:syntaxin binding"/>
    <property type="evidence" value="ECO:0007669"/>
    <property type="project" value="TreeGrafter"/>
</dbReference>
<organism evidence="9 10">
    <name type="scientific">Rhizopus microsporus</name>
    <dbReference type="NCBI Taxonomy" id="58291"/>
    <lineage>
        <taxon>Eukaryota</taxon>
        <taxon>Fungi</taxon>
        <taxon>Fungi incertae sedis</taxon>
        <taxon>Mucoromycota</taxon>
        <taxon>Mucoromycotina</taxon>
        <taxon>Mucoromycetes</taxon>
        <taxon>Mucorales</taxon>
        <taxon>Mucorineae</taxon>
        <taxon>Rhizopodaceae</taxon>
        <taxon>Rhizopus</taxon>
    </lineage>
</organism>
<proteinExistence type="inferred from homology"/>
<evidence type="ECO:0000256" key="8">
    <source>
        <dbReference type="ARBA" id="ARBA00042485"/>
    </source>
</evidence>
<comment type="subcellular location">
    <subcellularLocation>
        <location evidence="1">Membrane</location>
        <topology evidence="1">Peripheral membrane protein</topology>
    </subcellularLocation>
</comment>
<dbReference type="SUPFAM" id="SSF48452">
    <property type="entry name" value="TPR-like"/>
    <property type="match status" value="1"/>
</dbReference>
<dbReference type="Pfam" id="PF14938">
    <property type="entry name" value="SNAP"/>
    <property type="match status" value="1"/>
</dbReference>
<evidence type="ECO:0000256" key="6">
    <source>
        <dbReference type="ARBA" id="ARBA00023136"/>
    </source>
</evidence>
<evidence type="ECO:0000256" key="7">
    <source>
        <dbReference type="ARBA" id="ARBA00040047"/>
    </source>
</evidence>
<dbReference type="Gene3D" id="1.25.40.10">
    <property type="entry name" value="Tetratricopeptide repeat domain"/>
    <property type="match status" value="1"/>
</dbReference>
<evidence type="ECO:0000256" key="4">
    <source>
        <dbReference type="ARBA" id="ARBA00022892"/>
    </source>
</evidence>
<dbReference type="PANTHER" id="PTHR13768:SF2">
    <property type="entry name" value="GAMMA-SOLUBLE NSF ATTACHMENT PROTEIN"/>
    <property type="match status" value="1"/>
</dbReference>
<evidence type="ECO:0000256" key="3">
    <source>
        <dbReference type="ARBA" id="ARBA00022448"/>
    </source>
</evidence>
<dbReference type="GO" id="GO:0005774">
    <property type="term" value="C:vacuolar membrane"/>
    <property type="evidence" value="ECO:0007669"/>
    <property type="project" value="TreeGrafter"/>
</dbReference>
<gene>
    <name evidence="9" type="ORF">BCV71DRAFT_288467</name>
</gene>
<dbReference type="GO" id="GO:0016192">
    <property type="term" value="P:vesicle-mediated transport"/>
    <property type="evidence" value="ECO:0007669"/>
    <property type="project" value="UniProtKB-KW"/>
</dbReference>
<protein>
    <recommendedName>
        <fullName evidence="7">Gamma-soluble NSF attachment protein</fullName>
    </recommendedName>
    <alternativeName>
        <fullName evidence="8">N-ethylmaleimide-sensitive factor attachment protein gamma</fullName>
    </alternativeName>
</protein>
<evidence type="ECO:0000256" key="5">
    <source>
        <dbReference type="ARBA" id="ARBA00022927"/>
    </source>
</evidence>
<dbReference type="OrthoDB" id="9984275at2759"/>
<comment type="similarity">
    <text evidence="2">Belongs to the SNAP family.</text>
</comment>
<dbReference type="AlphaFoldDB" id="A0A0C7BIT1"/>
<dbReference type="InterPro" id="IPR000744">
    <property type="entry name" value="NSF_attach"/>
</dbReference>
<dbReference type="GO" id="GO:0031201">
    <property type="term" value="C:SNARE complex"/>
    <property type="evidence" value="ECO:0007669"/>
    <property type="project" value="TreeGrafter"/>
</dbReference>
<dbReference type="Proteomes" id="UP000242381">
    <property type="component" value="Unassembled WGS sequence"/>
</dbReference>
<keyword evidence="3" id="KW-0813">Transport</keyword>
<dbReference type="PANTHER" id="PTHR13768">
    <property type="entry name" value="SOLUBLE NSF ATTACHMENT PROTEIN SNAP"/>
    <property type="match status" value="1"/>
</dbReference>
<dbReference type="InterPro" id="IPR011990">
    <property type="entry name" value="TPR-like_helical_dom_sf"/>
</dbReference>
<accession>A0A0C7BIT1</accession>
<sequence length="298" mass="33633">MEAEQIREGVKNLQQGDKAASKGLFRKPDWDLAASYYDRAATCFKIAQSYDQAVQAYAKASEALFKADSIHLAGKATESAAFIIAHNLNQPQRAADAYQRASNFFMTQGSIDRAAEQLDKAGRVLESVDVNAAFDMYSKACTLYEQEDRGRFAMDIYKKAVSLLVRNKKYDKAIEMLKRETQVLMKLSSRTHLYKAYLSILILIFAIGDDVEAGKQFSIMCGQDAGFAHSEEAEIAEDLLKAYDQRDQELLEKTVRLQHMTFLDNEIVKLARLLTVPGEVLSQKNFQPNLDEDEDDLR</sequence>
<evidence type="ECO:0000313" key="10">
    <source>
        <dbReference type="Proteomes" id="UP000242381"/>
    </source>
</evidence>
<dbReference type="OMA" id="RSWFHAA"/>
<dbReference type="GO" id="GO:0005483">
    <property type="term" value="F:soluble NSF attachment protein activity"/>
    <property type="evidence" value="ECO:0007669"/>
    <property type="project" value="TreeGrafter"/>
</dbReference>
<evidence type="ECO:0000256" key="1">
    <source>
        <dbReference type="ARBA" id="ARBA00004170"/>
    </source>
</evidence>
<keyword evidence="4" id="KW-0931">ER-Golgi transport</keyword>
<dbReference type="VEuPathDB" id="FungiDB:BCV72DRAFT_328751"/>
<name>A0A0C7BIT1_RHIZD</name>
<reference evidence="9 10" key="1">
    <citation type="journal article" date="2016" name="Proc. Natl. Acad. Sci. U.S.A.">
        <title>Lipid metabolic changes in an early divergent fungus govern the establishment of a mutualistic symbiosis with endobacteria.</title>
        <authorList>
            <person name="Lastovetsky O.A."/>
            <person name="Gaspar M.L."/>
            <person name="Mondo S.J."/>
            <person name="LaButti K.M."/>
            <person name="Sandor L."/>
            <person name="Grigoriev I.V."/>
            <person name="Henry S.A."/>
            <person name="Pawlowska T.E."/>
        </authorList>
    </citation>
    <scope>NUCLEOTIDE SEQUENCE [LARGE SCALE GENOMIC DNA]</scope>
    <source>
        <strain evidence="9 10">ATCC 11559</strain>
    </source>
</reference>
<keyword evidence="6" id="KW-0472">Membrane</keyword>
<evidence type="ECO:0000256" key="2">
    <source>
        <dbReference type="ARBA" id="ARBA00010050"/>
    </source>
</evidence>